<evidence type="ECO:0000313" key="4">
    <source>
        <dbReference type="Proteomes" id="UP000039865"/>
    </source>
</evidence>
<feature type="compositionally biased region" description="Polar residues" evidence="1">
    <location>
        <begin position="41"/>
        <end position="54"/>
    </location>
</feature>
<proteinExistence type="predicted"/>
<keyword evidence="4" id="KW-1185">Reference proteome</keyword>
<sequence length="88" mass="9556">MTIESKMIYLLCMQLVSHDASGTPNTYKVDDDKKKSPINIMPTNTIPLKNTNVPTQPTKSYKKLAIAGPIIAPTPTANSTQPIQVSLS</sequence>
<reference evidence="3 4" key="1">
    <citation type="submission" date="2014-06" db="EMBL/GenBank/DDBJ databases">
        <authorList>
            <person name="Swart Estienne"/>
        </authorList>
    </citation>
    <scope>NUCLEOTIDE SEQUENCE [LARGE SCALE GENOMIC DNA]</scope>
    <source>
        <strain evidence="3 4">130c</strain>
    </source>
</reference>
<feature type="signal peptide" evidence="2">
    <location>
        <begin position="1"/>
        <end position="22"/>
    </location>
</feature>
<dbReference type="AlphaFoldDB" id="A0A078B760"/>
<evidence type="ECO:0000256" key="2">
    <source>
        <dbReference type="SAM" id="SignalP"/>
    </source>
</evidence>
<feature type="chain" id="PRO_5001729948" evidence="2">
    <location>
        <begin position="23"/>
        <end position="88"/>
    </location>
</feature>
<feature type="region of interest" description="Disordered" evidence="1">
    <location>
        <begin position="22"/>
        <end position="54"/>
    </location>
</feature>
<organism evidence="3 4">
    <name type="scientific">Stylonychia lemnae</name>
    <name type="common">Ciliate</name>
    <dbReference type="NCBI Taxonomy" id="5949"/>
    <lineage>
        <taxon>Eukaryota</taxon>
        <taxon>Sar</taxon>
        <taxon>Alveolata</taxon>
        <taxon>Ciliophora</taxon>
        <taxon>Intramacronucleata</taxon>
        <taxon>Spirotrichea</taxon>
        <taxon>Stichotrichia</taxon>
        <taxon>Sporadotrichida</taxon>
        <taxon>Oxytrichidae</taxon>
        <taxon>Stylonychinae</taxon>
        <taxon>Stylonychia</taxon>
    </lineage>
</organism>
<dbReference type="Proteomes" id="UP000039865">
    <property type="component" value="Unassembled WGS sequence"/>
</dbReference>
<name>A0A078B760_STYLE</name>
<protein>
    <submittedName>
        <fullName evidence="3">Uncharacterized protein</fullName>
    </submittedName>
</protein>
<gene>
    <name evidence="3" type="primary">Contig7723.g8234</name>
    <name evidence="3" type="ORF">STYLEM_19171</name>
</gene>
<dbReference type="InParanoid" id="A0A078B760"/>
<evidence type="ECO:0000256" key="1">
    <source>
        <dbReference type="SAM" id="MobiDB-lite"/>
    </source>
</evidence>
<evidence type="ECO:0000313" key="3">
    <source>
        <dbReference type="EMBL" id="CDW90031.1"/>
    </source>
</evidence>
<accession>A0A078B760</accession>
<keyword evidence="2" id="KW-0732">Signal</keyword>
<dbReference type="EMBL" id="CCKQ01018092">
    <property type="protein sequence ID" value="CDW90031.1"/>
    <property type="molecule type" value="Genomic_DNA"/>
</dbReference>